<proteinExistence type="predicted"/>
<dbReference type="RefSeq" id="WP_072966297.1">
    <property type="nucleotide sequence ID" value="NZ_FRAJ01000007.1"/>
</dbReference>
<dbReference type="EMBL" id="FRAJ01000007">
    <property type="protein sequence ID" value="SHK00520.1"/>
    <property type="molecule type" value="Genomic_DNA"/>
</dbReference>
<protein>
    <submittedName>
        <fullName evidence="1">Uncharacterized protein</fullName>
    </submittedName>
</protein>
<organism evidence="1 2">
    <name type="scientific">Caminicella sporogenes DSM 14501</name>
    <dbReference type="NCBI Taxonomy" id="1121266"/>
    <lineage>
        <taxon>Bacteria</taxon>
        <taxon>Bacillati</taxon>
        <taxon>Bacillota</taxon>
        <taxon>Clostridia</taxon>
        <taxon>Peptostreptococcales</taxon>
        <taxon>Caminicellaceae</taxon>
        <taxon>Caminicella</taxon>
    </lineage>
</organism>
<accession>A0A1M6NXZ4</accession>
<gene>
    <name evidence="1" type="ORF">SAMN02745883_01020</name>
</gene>
<keyword evidence="2" id="KW-1185">Reference proteome</keyword>
<name>A0A1M6NXZ4_9FIRM</name>
<reference evidence="1 2" key="1">
    <citation type="submission" date="2016-11" db="EMBL/GenBank/DDBJ databases">
        <authorList>
            <person name="Jaros S."/>
            <person name="Januszkiewicz K."/>
            <person name="Wedrychowicz H."/>
        </authorList>
    </citation>
    <scope>NUCLEOTIDE SEQUENCE [LARGE SCALE GENOMIC DNA]</scope>
    <source>
        <strain evidence="1 2">DSM 14501</strain>
    </source>
</reference>
<dbReference type="AlphaFoldDB" id="A0A1M6NXZ4"/>
<sequence length="91" mass="10745">MGLTVQQLFDYIDRLTENKSGLILKGNKDKESVLFKIYFANDKYYIDKLKCVENKENVEGRVIADKEELQKFKVKVIRLLNEINVEDIFIE</sequence>
<dbReference type="Proteomes" id="UP000184082">
    <property type="component" value="Unassembled WGS sequence"/>
</dbReference>
<evidence type="ECO:0000313" key="1">
    <source>
        <dbReference type="EMBL" id="SHK00520.1"/>
    </source>
</evidence>
<evidence type="ECO:0000313" key="2">
    <source>
        <dbReference type="Proteomes" id="UP000184082"/>
    </source>
</evidence>